<gene>
    <name evidence="1" type="ORF">G6N74_20720</name>
</gene>
<keyword evidence="2" id="KW-1185">Reference proteome</keyword>
<evidence type="ECO:0000313" key="1">
    <source>
        <dbReference type="EMBL" id="NGN43498.1"/>
    </source>
</evidence>
<dbReference type="Proteomes" id="UP000481252">
    <property type="component" value="Unassembled WGS sequence"/>
</dbReference>
<organism evidence="1 2">
    <name type="scientific">Mesorhizobium zhangyense</name>
    <dbReference type="NCBI Taxonomy" id="1776730"/>
    <lineage>
        <taxon>Bacteria</taxon>
        <taxon>Pseudomonadati</taxon>
        <taxon>Pseudomonadota</taxon>
        <taxon>Alphaproteobacteria</taxon>
        <taxon>Hyphomicrobiales</taxon>
        <taxon>Phyllobacteriaceae</taxon>
        <taxon>Mesorhizobium</taxon>
    </lineage>
</organism>
<accession>A0A7C9RAA6</accession>
<name>A0A7C9RAA6_9HYPH</name>
<comment type="caution">
    <text evidence="1">The sequence shown here is derived from an EMBL/GenBank/DDBJ whole genome shotgun (WGS) entry which is preliminary data.</text>
</comment>
<sequence>MGRFLDADIAHQCIFTPEELEVLNFVSRAAIDRLAITTQDEVEHIASAALSLYSTGMTDPGLLLQEVLSRFGRSIKPSAARHVDARKHTRARTR</sequence>
<evidence type="ECO:0000313" key="2">
    <source>
        <dbReference type="Proteomes" id="UP000481252"/>
    </source>
</evidence>
<dbReference type="EMBL" id="JAAKZG010000010">
    <property type="protein sequence ID" value="NGN43498.1"/>
    <property type="molecule type" value="Genomic_DNA"/>
</dbReference>
<reference evidence="1 2" key="1">
    <citation type="submission" date="2020-02" db="EMBL/GenBank/DDBJ databases">
        <title>Genome sequence of the type strain CGMCC 1.15528 of Mesorhizobium zhangyense.</title>
        <authorList>
            <person name="Gao J."/>
            <person name="Sun J."/>
        </authorList>
    </citation>
    <scope>NUCLEOTIDE SEQUENCE [LARGE SCALE GENOMIC DNA]</scope>
    <source>
        <strain evidence="1 2">CGMCC 1.15528</strain>
    </source>
</reference>
<proteinExistence type="predicted"/>
<dbReference type="RefSeq" id="WP_165119924.1">
    <property type="nucleotide sequence ID" value="NZ_JAAKZG010000010.1"/>
</dbReference>
<protein>
    <submittedName>
        <fullName evidence="1">Uncharacterized protein</fullName>
    </submittedName>
</protein>
<dbReference type="AlphaFoldDB" id="A0A7C9RAA6"/>